<dbReference type="GO" id="GO:0015886">
    <property type="term" value="P:heme transport"/>
    <property type="evidence" value="ECO:0007669"/>
    <property type="project" value="InterPro"/>
</dbReference>
<keyword evidence="8 9" id="KW-0472">Membrane</keyword>
<dbReference type="NCBIfam" id="TIGR03141">
    <property type="entry name" value="cytochro_ccmD"/>
    <property type="match status" value="1"/>
</dbReference>
<dbReference type="EMBL" id="UOFB01000067">
    <property type="protein sequence ID" value="VAW45005.1"/>
    <property type="molecule type" value="Genomic_DNA"/>
</dbReference>
<keyword evidence="7 9" id="KW-1133">Transmembrane helix</keyword>
<dbReference type="GO" id="GO:0017004">
    <property type="term" value="P:cytochrome complex assembly"/>
    <property type="evidence" value="ECO:0007669"/>
    <property type="project" value="UniProtKB-KW"/>
</dbReference>
<keyword evidence="6" id="KW-0201">Cytochrome c-type biogenesis</keyword>
<comment type="subcellular location">
    <subcellularLocation>
        <location evidence="1">Cell inner membrane</location>
        <topology evidence="1">Single-pass membrane protein</topology>
    </subcellularLocation>
</comment>
<dbReference type="InterPro" id="IPR007078">
    <property type="entry name" value="Haem_export_protD_CcmD"/>
</dbReference>
<evidence type="ECO:0000313" key="10">
    <source>
        <dbReference type="EMBL" id="VAW45005.1"/>
    </source>
</evidence>
<dbReference type="GO" id="GO:0005886">
    <property type="term" value="C:plasma membrane"/>
    <property type="evidence" value="ECO:0007669"/>
    <property type="project" value="UniProtKB-SubCell"/>
</dbReference>
<evidence type="ECO:0000256" key="6">
    <source>
        <dbReference type="ARBA" id="ARBA00022748"/>
    </source>
</evidence>
<name>A0A3B0VNB0_9ZZZZ</name>
<feature type="transmembrane region" description="Helical" evidence="9">
    <location>
        <begin position="14"/>
        <end position="34"/>
    </location>
</feature>
<reference evidence="10" key="1">
    <citation type="submission" date="2018-06" db="EMBL/GenBank/DDBJ databases">
        <authorList>
            <person name="Zhirakovskaya E."/>
        </authorList>
    </citation>
    <scope>NUCLEOTIDE SEQUENCE</scope>
</reference>
<dbReference type="AlphaFoldDB" id="A0A3B0VNB0"/>
<accession>A0A3B0VNB0</accession>
<keyword evidence="2" id="KW-0813">Transport</keyword>
<dbReference type="Pfam" id="PF04995">
    <property type="entry name" value="CcmD"/>
    <property type="match status" value="1"/>
</dbReference>
<evidence type="ECO:0000256" key="1">
    <source>
        <dbReference type="ARBA" id="ARBA00004377"/>
    </source>
</evidence>
<evidence type="ECO:0000256" key="4">
    <source>
        <dbReference type="ARBA" id="ARBA00022519"/>
    </source>
</evidence>
<evidence type="ECO:0000256" key="2">
    <source>
        <dbReference type="ARBA" id="ARBA00022448"/>
    </source>
</evidence>
<evidence type="ECO:0008006" key="11">
    <source>
        <dbReference type="Google" id="ProtNLM"/>
    </source>
</evidence>
<keyword evidence="5 9" id="KW-0812">Transmembrane</keyword>
<organism evidence="10">
    <name type="scientific">hydrothermal vent metagenome</name>
    <dbReference type="NCBI Taxonomy" id="652676"/>
    <lineage>
        <taxon>unclassified sequences</taxon>
        <taxon>metagenomes</taxon>
        <taxon>ecological metagenomes</taxon>
    </lineage>
</organism>
<evidence type="ECO:0000256" key="5">
    <source>
        <dbReference type="ARBA" id="ARBA00022692"/>
    </source>
</evidence>
<protein>
    <recommendedName>
        <fullName evidence="11">Heme exporter protein D</fullName>
    </recommendedName>
</protein>
<gene>
    <name evidence="10" type="ORF">MNBD_GAMMA04-2242</name>
</gene>
<sequence>MGIGEFLHMGGHGFYIWGSYGTALFLIILEAFWVSKRRSKAKKELEQMEAEFARIDNQGMNG</sequence>
<keyword evidence="3" id="KW-1003">Cell membrane</keyword>
<evidence type="ECO:0000256" key="7">
    <source>
        <dbReference type="ARBA" id="ARBA00022989"/>
    </source>
</evidence>
<evidence type="ECO:0000256" key="9">
    <source>
        <dbReference type="SAM" id="Phobius"/>
    </source>
</evidence>
<evidence type="ECO:0000256" key="3">
    <source>
        <dbReference type="ARBA" id="ARBA00022475"/>
    </source>
</evidence>
<proteinExistence type="predicted"/>
<evidence type="ECO:0000256" key="8">
    <source>
        <dbReference type="ARBA" id="ARBA00023136"/>
    </source>
</evidence>
<keyword evidence="4" id="KW-0997">Cell inner membrane</keyword>